<proteinExistence type="predicted"/>
<dbReference type="EMBL" id="DS989850">
    <property type="protein sequence ID" value="EDX75210.1"/>
    <property type="molecule type" value="Genomic_DNA"/>
</dbReference>
<dbReference type="STRING" id="118168.MC7420_2214"/>
<protein>
    <submittedName>
        <fullName evidence="1">Uncharacterized protein</fullName>
    </submittedName>
</protein>
<organism evidence="1 2">
    <name type="scientific">Coleofasciculus chthonoplastes PCC 7420</name>
    <dbReference type="NCBI Taxonomy" id="118168"/>
    <lineage>
        <taxon>Bacteria</taxon>
        <taxon>Bacillati</taxon>
        <taxon>Cyanobacteriota</taxon>
        <taxon>Cyanophyceae</taxon>
        <taxon>Coleofasciculales</taxon>
        <taxon>Coleofasciculaceae</taxon>
        <taxon>Coleofasciculus</taxon>
    </lineage>
</organism>
<reference evidence="1 2" key="1">
    <citation type="submission" date="2008-07" db="EMBL/GenBank/DDBJ databases">
        <authorList>
            <person name="Tandeau de Marsac N."/>
            <person name="Ferriera S."/>
            <person name="Johnson J."/>
            <person name="Kravitz S."/>
            <person name="Beeson K."/>
            <person name="Sutton G."/>
            <person name="Rogers Y.-H."/>
            <person name="Friedman R."/>
            <person name="Frazier M."/>
            <person name="Venter J.C."/>
        </authorList>
    </citation>
    <scope>NUCLEOTIDE SEQUENCE [LARGE SCALE GENOMIC DNA]</scope>
    <source>
        <strain evidence="1 2">PCC 7420</strain>
    </source>
</reference>
<sequence>MARLYFPRFPRFPRSPRFPRFPPVVDKLSNFETPIPSILSFRRHKYDNVQD</sequence>
<dbReference type="Proteomes" id="UP000003835">
    <property type="component" value="Unassembled WGS sequence"/>
</dbReference>
<keyword evidence="2" id="KW-1185">Reference proteome</keyword>
<dbReference type="AlphaFoldDB" id="B4VS61"/>
<dbReference type="HOGENOM" id="CLU_3097642_0_0_3"/>
<gene>
    <name evidence="1" type="ORF">MC7420_2214</name>
</gene>
<evidence type="ECO:0000313" key="2">
    <source>
        <dbReference type="Proteomes" id="UP000003835"/>
    </source>
</evidence>
<name>B4VS61_9CYAN</name>
<accession>B4VS61</accession>
<evidence type="ECO:0000313" key="1">
    <source>
        <dbReference type="EMBL" id="EDX75210.1"/>
    </source>
</evidence>